<feature type="compositionally biased region" description="Polar residues" evidence="2">
    <location>
        <begin position="526"/>
        <end position="536"/>
    </location>
</feature>
<keyword evidence="1" id="KW-0175">Coiled coil</keyword>
<dbReference type="AlphaFoldDB" id="A0AAV8W4N6"/>
<feature type="compositionally biased region" description="Acidic residues" evidence="2">
    <location>
        <begin position="569"/>
        <end position="582"/>
    </location>
</feature>
<feature type="coiled-coil region" evidence="1">
    <location>
        <begin position="233"/>
        <end position="267"/>
    </location>
</feature>
<proteinExistence type="predicted"/>
<dbReference type="SUPFAM" id="SSF49879">
    <property type="entry name" value="SMAD/FHA domain"/>
    <property type="match status" value="1"/>
</dbReference>
<sequence>MEPVENNLNVASGDVKAEEIFKKPVLIGKVGCLPRKIQCQGNPKPECNNRESNSVENFQSTSISGAAECSDSKKDDSEAKILVTQSNKQSLDNSVPLSYKEPSWGGLPQSNGKAYAFEVLKNGTIIETVNLMERSFWVFGRLPSCNICMQHPTISRYHAVLQYRSESTETESCGFYIYDLGSTHGTYLNKNRLKPRVYARVQVGHMLKLGCSTRTYILSGPEDDTEAESEFTVTELKQKRAEELLKREEELKEAERYNEEMARREEEKGIDWGLGDDADEETDLSENPYAQTTNEELYLDDPKKALRGFFEREGFDLNYVCNEQGLGQFLCRVDIPLYDEAGQPIIVEVLHKGKKKEAIVQCALEACRILDRLGVLRQATHESRKRKAKNWEENDFYDSDEDTFLDRTGTIEKKREMRMKAKIPEKAETYESLLEKEKSLLSTISDLEKQIAKAEEKNNHANSGNVEEDSLESYMKELENDNDKSDKYTLRKLKLDLVKLKEEHTRVVRLANIAKPASLPELIPQSHPSTSTSKNGKSAVFPIIGKRRKTKLQLPTKAVPDDLISNMNVDEDDDEEEEEISNNEEVREKVETSNIKDHTAVSQKDVLETVQKQPCVNSSDSSIDPETSQTSEQQNNRNTSVGSEEVSSGSSANSSDEDLENLTDVSTIRCFHNTMTFKKFEKMLKKGLPPLADKHQEKLEKILNNVKKLAANEDRLHVDWKMLAAKKAQDLKHCESNEKLEHKVSSELNRLLAELNTMTGKKYKIIDQVKKMGKEIKNISDAIDKDFKAYKEEISKSHGPEVEASTSSAGSRNSDNETVDNDNLSMEDTESTDSAEAVERRKKKNQRRICVRQEKAELERQRGYEEDESREDYNMWIPPSNQTGDGRTSLNDKLGY</sequence>
<feature type="coiled-coil region" evidence="1">
    <location>
        <begin position="430"/>
        <end position="464"/>
    </location>
</feature>
<feature type="compositionally biased region" description="Acidic residues" evidence="2">
    <location>
        <begin position="817"/>
        <end position="833"/>
    </location>
</feature>
<feature type="region of interest" description="Disordered" evidence="2">
    <location>
        <begin position="795"/>
        <end position="896"/>
    </location>
</feature>
<feature type="compositionally biased region" description="Polar residues" evidence="2">
    <location>
        <begin position="879"/>
        <end position="896"/>
    </location>
</feature>
<feature type="compositionally biased region" description="Polar residues" evidence="2">
    <location>
        <begin position="804"/>
        <end position="813"/>
    </location>
</feature>
<evidence type="ECO:0000313" key="4">
    <source>
        <dbReference type="EMBL" id="KAJ8921638.1"/>
    </source>
</evidence>
<keyword evidence="5" id="KW-1185">Reference proteome</keyword>
<dbReference type="EMBL" id="JANEYG010000009">
    <property type="protein sequence ID" value="KAJ8921638.1"/>
    <property type="molecule type" value="Genomic_DNA"/>
</dbReference>
<feature type="domain" description="FHA" evidence="3">
    <location>
        <begin position="137"/>
        <end position="193"/>
    </location>
</feature>
<evidence type="ECO:0000313" key="5">
    <source>
        <dbReference type="Proteomes" id="UP001159042"/>
    </source>
</evidence>
<dbReference type="InterPro" id="IPR000253">
    <property type="entry name" value="FHA_dom"/>
</dbReference>
<dbReference type="InterPro" id="IPR050923">
    <property type="entry name" value="Cell_Proc_Reg/RNA_Proc"/>
</dbReference>
<feature type="region of interest" description="Disordered" evidence="2">
    <location>
        <begin position="521"/>
        <end position="540"/>
    </location>
</feature>
<dbReference type="CDD" id="cd22677">
    <property type="entry name" value="FHA_Kanadaptin"/>
    <property type="match status" value="1"/>
</dbReference>
<dbReference type="PANTHER" id="PTHR23308">
    <property type="entry name" value="NUCLEAR INHIBITOR OF PROTEIN PHOSPHATASE-1"/>
    <property type="match status" value="1"/>
</dbReference>
<feature type="region of interest" description="Disordered" evidence="2">
    <location>
        <begin position="552"/>
        <end position="659"/>
    </location>
</feature>
<protein>
    <recommendedName>
        <fullName evidence="3">FHA domain-containing protein</fullName>
    </recommendedName>
</protein>
<dbReference type="CDD" id="cd19856">
    <property type="entry name" value="DSRM_Kanadaptin"/>
    <property type="match status" value="1"/>
</dbReference>
<dbReference type="SMART" id="SM00240">
    <property type="entry name" value="FHA"/>
    <property type="match status" value="1"/>
</dbReference>
<organism evidence="4 5">
    <name type="scientific">Exocentrus adspersus</name>
    <dbReference type="NCBI Taxonomy" id="1586481"/>
    <lineage>
        <taxon>Eukaryota</taxon>
        <taxon>Metazoa</taxon>
        <taxon>Ecdysozoa</taxon>
        <taxon>Arthropoda</taxon>
        <taxon>Hexapoda</taxon>
        <taxon>Insecta</taxon>
        <taxon>Pterygota</taxon>
        <taxon>Neoptera</taxon>
        <taxon>Endopterygota</taxon>
        <taxon>Coleoptera</taxon>
        <taxon>Polyphaga</taxon>
        <taxon>Cucujiformia</taxon>
        <taxon>Chrysomeloidea</taxon>
        <taxon>Cerambycidae</taxon>
        <taxon>Lamiinae</taxon>
        <taxon>Acanthocinini</taxon>
        <taxon>Exocentrus</taxon>
    </lineage>
</organism>
<feature type="compositionally biased region" description="Polar residues" evidence="2">
    <location>
        <begin position="610"/>
        <end position="639"/>
    </location>
</feature>
<dbReference type="Gene3D" id="2.60.200.20">
    <property type="match status" value="1"/>
</dbReference>
<evidence type="ECO:0000259" key="3">
    <source>
        <dbReference type="PROSITE" id="PS50006"/>
    </source>
</evidence>
<gene>
    <name evidence="4" type="ORF">NQ315_010547</name>
</gene>
<dbReference type="Proteomes" id="UP001159042">
    <property type="component" value="Unassembled WGS sequence"/>
</dbReference>
<reference evidence="4 5" key="1">
    <citation type="journal article" date="2023" name="Insect Mol. Biol.">
        <title>Genome sequencing provides insights into the evolution of gene families encoding plant cell wall-degrading enzymes in longhorned beetles.</title>
        <authorList>
            <person name="Shin N.R."/>
            <person name="Okamura Y."/>
            <person name="Kirsch R."/>
            <person name="Pauchet Y."/>
        </authorList>
    </citation>
    <scope>NUCLEOTIDE SEQUENCE [LARGE SCALE GENOMIC DNA]</scope>
    <source>
        <strain evidence="4">EAD_L_NR</strain>
    </source>
</reference>
<name>A0AAV8W4N6_9CUCU</name>
<feature type="compositionally biased region" description="Basic and acidic residues" evidence="2">
    <location>
        <begin position="584"/>
        <end position="599"/>
    </location>
</feature>
<evidence type="ECO:0000256" key="2">
    <source>
        <dbReference type="SAM" id="MobiDB-lite"/>
    </source>
</evidence>
<evidence type="ECO:0000256" key="1">
    <source>
        <dbReference type="SAM" id="Coils"/>
    </source>
</evidence>
<feature type="compositionally biased region" description="Basic and acidic residues" evidence="2">
    <location>
        <begin position="851"/>
        <end position="864"/>
    </location>
</feature>
<comment type="caution">
    <text evidence="4">The sequence shown here is derived from an EMBL/GenBank/DDBJ whole genome shotgun (WGS) entry which is preliminary data.</text>
</comment>
<dbReference type="InterPro" id="IPR008984">
    <property type="entry name" value="SMAD_FHA_dom_sf"/>
</dbReference>
<accession>A0AAV8W4N6</accession>
<dbReference type="Pfam" id="PF00498">
    <property type="entry name" value="FHA"/>
    <property type="match status" value="1"/>
</dbReference>
<dbReference type="PROSITE" id="PS50006">
    <property type="entry name" value="FHA_DOMAIN"/>
    <property type="match status" value="1"/>
</dbReference>
<feature type="compositionally biased region" description="Basic residues" evidence="2">
    <location>
        <begin position="840"/>
        <end position="850"/>
    </location>
</feature>
<feature type="compositionally biased region" description="Low complexity" evidence="2">
    <location>
        <begin position="640"/>
        <end position="654"/>
    </location>
</feature>